<evidence type="ECO:0000313" key="1">
    <source>
        <dbReference type="EMBL" id="KAK3321705.1"/>
    </source>
</evidence>
<dbReference type="Gene3D" id="3.30.559.10">
    <property type="entry name" value="Chloramphenicol acetyltransferase-like domain"/>
    <property type="match status" value="2"/>
</dbReference>
<comment type="caution">
    <text evidence="1">The sequence shown here is derived from an EMBL/GenBank/DDBJ whole genome shotgun (WGS) entry which is preliminary data.</text>
</comment>
<sequence length="492" mass="54680">MEATLRQSPPPSYIFSAMDQAARREYKLRCLVFKHDKISAAACVESFRQLYFGHRAVMDRLPFLAHRTRPADERASKLELIDDGNDGGPRDLRVKVNPCEEYDRLCPDDLGVRPRRIGLELFKLPTADEDEAQGIPVFTARLTYIKNGVVLGLAFHGSLMDERYIFMVLKTFASGDSCYASGPQDEYTDITEYDFCESDKFSSNEVAQTIEEGCIDASSIITFRADTIRSLTTEVRAALEGGGGNSSSRITAVDCISALLWTSMVGVRWRWATWTYTLPNSRHKSNVRDKLEPPLGGDFFGNAVNSAMTTTKLVNLLPSSNRQTGEISNESVTKIITCAARLIREAVDGVTDQSARARLQLLQRYNVGDNDDVSSRSPQWACRALLRGKDPHGDGVDFVSLADMGGDLRFHMSNQGGNDEGEEVDFDPGKQYQLWSAETDGSFVLLPRRGGSDENAESDWVVQAYIPAVLLQAVRYRLYLWRTEGGFGGPLS</sequence>
<keyword evidence="2" id="KW-1185">Reference proteome</keyword>
<reference evidence="1" key="1">
    <citation type="journal article" date="2023" name="Mol. Phylogenet. Evol.">
        <title>Genome-scale phylogeny and comparative genomics of the fungal order Sordariales.</title>
        <authorList>
            <person name="Hensen N."/>
            <person name="Bonometti L."/>
            <person name="Westerberg I."/>
            <person name="Brannstrom I.O."/>
            <person name="Guillou S."/>
            <person name="Cros-Aarteil S."/>
            <person name="Calhoun S."/>
            <person name="Haridas S."/>
            <person name="Kuo A."/>
            <person name="Mondo S."/>
            <person name="Pangilinan J."/>
            <person name="Riley R."/>
            <person name="LaButti K."/>
            <person name="Andreopoulos B."/>
            <person name="Lipzen A."/>
            <person name="Chen C."/>
            <person name="Yan M."/>
            <person name="Daum C."/>
            <person name="Ng V."/>
            <person name="Clum A."/>
            <person name="Steindorff A."/>
            <person name="Ohm R.A."/>
            <person name="Martin F."/>
            <person name="Silar P."/>
            <person name="Natvig D.O."/>
            <person name="Lalanne C."/>
            <person name="Gautier V."/>
            <person name="Ament-Velasquez S.L."/>
            <person name="Kruys A."/>
            <person name="Hutchinson M.I."/>
            <person name="Powell A.J."/>
            <person name="Barry K."/>
            <person name="Miller A.N."/>
            <person name="Grigoriev I.V."/>
            <person name="Debuchy R."/>
            <person name="Gladieux P."/>
            <person name="Hiltunen Thoren M."/>
            <person name="Johannesson H."/>
        </authorList>
    </citation>
    <scope>NUCLEOTIDE SEQUENCE</scope>
    <source>
        <strain evidence="1">CBS 118394</strain>
    </source>
</reference>
<proteinExistence type="predicted"/>
<dbReference type="AlphaFoldDB" id="A0AAE0IB37"/>
<dbReference type="EMBL" id="JAUEDM010000003">
    <property type="protein sequence ID" value="KAK3321705.1"/>
    <property type="molecule type" value="Genomic_DNA"/>
</dbReference>
<organism evidence="1 2">
    <name type="scientific">Apodospora peruviana</name>
    <dbReference type="NCBI Taxonomy" id="516989"/>
    <lineage>
        <taxon>Eukaryota</taxon>
        <taxon>Fungi</taxon>
        <taxon>Dikarya</taxon>
        <taxon>Ascomycota</taxon>
        <taxon>Pezizomycotina</taxon>
        <taxon>Sordariomycetes</taxon>
        <taxon>Sordariomycetidae</taxon>
        <taxon>Sordariales</taxon>
        <taxon>Lasiosphaeriaceae</taxon>
        <taxon>Apodospora</taxon>
    </lineage>
</organism>
<reference evidence="1" key="2">
    <citation type="submission" date="2023-06" db="EMBL/GenBank/DDBJ databases">
        <authorList>
            <consortium name="Lawrence Berkeley National Laboratory"/>
            <person name="Haridas S."/>
            <person name="Hensen N."/>
            <person name="Bonometti L."/>
            <person name="Westerberg I."/>
            <person name="Brannstrom I.O."/>
            <person name="Guillou S."/>
            <person name="Cros-Aarteil S."/>
            <person name="Calhoun S."/>
            <person name="Kuo A."/>
            <person name="Mondo S."/>
            <person name="Pangilinan J."/>
            <person name="Riley R."/>
            <person name="Labutti K."/>
            <person name="Andreopoulos B."/>
            <person name="Lipzen A."/>
            <person name="Chen C."/>
            <person name="Yanf M."/>
            <person name="Daum C."/>
            <person name="Ng V."/>
            <person name="Clum A."/>
            <person name="Steindorff A."/>
            <person name="Ohm R."/>
            <person name="Martin F."/>
            <person name="Silar P."/>
            <person name="Natvig D."/>
            <person name="Lalanne C."/>
            <person name="Gautier V."/>
            <person name="Ament-Velasquez S.L."/>
            <person name="Kruys A."/>
            <person name="Hutchinson M.I."/>
            <person name="Powell A.J."/>
            <person name="Barry K."/>
            <person name="Miller A.N."/>
            <person name="Grigoriev I.V."/>
            <person name="Debuchy R."/>
            <person name="Gladieux P."/>
            <person name="Thoren M.H."/>
            <person name="Johannesson H."/>
        </authorList>
    </citation>
    <scope>NUCLEOTIDE SEQUENCE</scope>
    <source>
        <strain evidence="1">CBS 118394</strain>
    </source>
</reference>
<evidence type="ECO:0000313" key="2">
    <source>
        <dbReference type="Proteomes" id="UP001283341"/>
    </source>
</evidence>
<dbReference type="Pfam" id="PF02458">
    <property type="entry name" value="Transferase"/>
    <property type="match status" value="1"/>
</dbReference>
<accession>A0AAE0IB37</accession>
<dbReference type="Proteomes" id="UP001283341">
    <property type="component" value="Unassembled WGS sequence"/>
</dbReference>
<dbReference type="InterPro" id="IPR023213">
    <property type="entry name" value="CAT-like_dom_sf"/>
</dbReference>
<name>A0AAE0IB37_9PEZI</name>
<protein>
    <submittedName>
        <fullName evidence="1">Uncharacterized protein</fullName>
    </submittedName>
</protein>
<gene>
    <name evidence="1" type="ORF">B0H66DRAFT_618752</name>
</gene>